<evidence type="ECO:0000313" key="10">
    <source>
        <dbReference type="EMBL" id="KAF6291926.1"/>
    </source>
</evidence>
<dbReference type="InterPro" id="IPR003879">
    <property type="entry name" value="Butyrophylin_SPRY"/>
</dbReference>
<evidence type="ECO:0000259" key="9">
    <source>
        <dbReference type="PROSITE" id="PS50188"/>
    </source>
</evidence>
<accession>A0A7J7STY4</accession>
<dbReference type="InterPro" id="IPR027370">
    <property type="entry name" value="Znf-RING_euk"/>
</dbReference>
<reference evidence="10 11" key="1">
    <citation type="journal article" date="2020" name="Nature">
        <title>Six reference-quality genomes reveal evolution of bat adaptations.</title>
        <authorList>
            <person name="Jebb D."/>
            <person name="Huang Z."/>
            <person name="Pippel M."/>
            <person name="Hughes G.M."/>
            <person name="Lavrichenko K."/>
            <person name="Devanna P."/>
            <person name="Winkler S."/>
            <person name="Jermiin L.S."/>
            <person name="Skirmuntt E.C."/>
            <person name="Katzourakis A."/>
            <person name="Burkitt-Gray L."/>
            <person name="Ray D.A."/>
            <person name="Sullivan K.A.M."/>
            <person name="Roscito J.G."/>
            <person name="Kirilenko B.M."/>
            <person name="Davalos L.M."/>
            <person name="Corthals A.P."/>
            <person name="Power M.L."/>
            <person name="Jones G."/>
            <person name="Ransome R.D."/>
            <person name="Dechmann D.K.N."/>
            <person name="Locatelli A.G."/>
            <person name="Puechmaille S.J."/>
            <person name="Fedrigo O."/>
            <person name="Jarvis E.D."/>
            <person name="Hiller M."/>
            <person name="Vernes S.C."/>
            <person name="Myers E.W."/>
            <person name="Teeling E.C."/>
        </authorList>
    </citation>
    <scope>NUCLEOTIDE SEQUENCE [LARGE SCALE GENOMIC DNA]</scope>
    <source>
        <strain evidence="10">MMyoMyo1</strain>
        <tissue evidence="10">Flight muscle</tissue>
    </source>
</reference>
<dbReference type="VEuPathDB" id="HostDB:LOC118673010"/>
<dbReference type="PRINTS" id="PR01407">
    <property type="entry name" value="BUTYPHLNCDUF"/>
</dbReference>
<dbReference type="PANTHER" id="PTHR24103">
    <property type="entry name" value="E3 UBIQUITIN-PROTEIN LIGASE TRIM"/>
    <property type="match status" value="1"/>
</dbReference>
<dbReference type="PROSITE" id="PS50188">
    <property type="entry name" value="B302_SPRY"/>
    <property type="match status" value="1"/>
</dbReference>
<dbReference type="InterPro" id="IPR006574">
    <property type="entry name" value="PRY"/>
</dbReference>
<dbReference type="InterPro" id="IPR050143">
    <property type="entry name" value="TRIM/RBCC"/>
</dbReference>
<keyword evidence="5" id="KW-0175">Coiled coil</keyword>
<dbReference type="Pfam" id="PF13765">
    <property type="entry name" value="PRY"/>
    <property type="match status" value="1"/>
</dbReference>
<dbReference type="SUPFAM" id="SSF57850">
    <property type="entry name" value="RING/U-box"/>
    <property type="match status" value="1"/>
</dbReference>
<feature type="domain" description="B box-type" evidence="8">
    <location>
        <begin position="239"/>
        <end position="280"/>
    </location>
</feature>
<evidence type="ECO:0000259" key="8">
    <source>
        <dbReference type="PROSITE" id="PS50119"/>
    </source>
</evidence>
<dbReference type="SUPFAM" id="SSF57845">
    <property type="entry name" value="B-box zinc-binding domain"/>
    <property type="match status" value="1"/>
</dbReference>
<feature type="coiled-coil region" evidence="5">
    <location>
        <begin position="284"/>
        <end position="311"/>
    </location>
</feature>
<dbReference type="InterPro" id="IPR013320">
    <property type="entry name" value="ConA-like_dom_sf"/>
</dbReference>
<keyword evidence="11" id="KW-1185">Reference proteome</keyword>
<dbReference type="Pfam" id="PF13445">
    <property type="entry name" value="zf-RING_UBOX"/>
    <property type="match status" value="1"/>
</dbReference>
<evidence type="ECO:0000259" key="7">
    <source>
        <dbReference type="PROSITE" id="PS50089"/>
    </source>
</evidence>
<dbReference type="EMBL" id="JABWUV010000018">
    <property type="protein sequence ID" value="KAF6291926.1"/>
    <property type="molecule type" value="Genomic_DNA"/>
</dbReference>
<dbReference type="SMART" id="SM00336">
    <property type="entry name" value="BBOX"/>
    <property type="match status" value="1"/>
</dbReference>
<feature type="region of interest" description="Disordered" evidence="6">
    <location>
        <begin position="51"/>
        <end position="132"/>
    </location>
</feature>
<feature type="compositionally biased region" description="Polar residues" evidence="6">
    <location>
        <begin position="103"/>
        <end position="132"/>
    </location>
</feature>
<dbReference type="Proteomes" id="UP000527355">
    <property type="component" value="Unassembled WGS sequence"/>
</dbReference>
<keyword evidence="3" id="KW-0862">Zinc</keyword>
<dbReference type="InterPro" id="IPR000315">
    <property type="entry name" value="Znf_B-box"/>
</dbReference>
<evidence type="ECO:0000256" key="5">
    <source>
        <dbReference type="SAM" id="Coils"/>
    </source>
</evidence>
<dbReference type="PROSITE" id="PS50089">
    <property type="entry name" value="ZF_RING_2"/>
    <property type="match status" value="1"/>
</dbReference>
<evidence type="ECO:0000256" key="6">
    <source>
        <dbReference type="SAM" id="MobiDB-lite"/>
    </source>
</evidence>
<comment type="caution">
    <text evidence="10">The sequence shown here is derived from an EMBL/GenBank/DDBJ whole genome shotgun (WGS) entry which is preliminary data.</text>
</comment>
<sequence>MASASTSKMREEATCSICLHLMAEPVSISCGHSYCQVCLLGFMSLSSSSQQSQRDTPTFSSPGSQQSTFSSPGSQQSTFSSPGSQQSTFSSPGSQQSTFSFPGSQQSTFSFPGSQQSTFSFPRSQQSTFSFPGSQQSTFSFLRSQQSTFSFPGSQQSTFSSPGSQQSTFSFPRSQQSTFSFPGSQQSTFSFPRSQQDTQTFSCPQCRAPFQRGSLRPNKQLGSLIAALREQEQQQQQLEQELSCQEHGERLHLFCEDEGQLICWRCERDGRHKGHNTAIVEDVGPGYREKLQEAVRKLRKLEEECTNQKAFTVKQMAEWKEKVEAQRQKIQAGFQNLHSFLREEERSFLWRLESEEERTLQRLRVSEADLDQQSRQLESHIRELEERCQGSVQKLLQDVKGALSRSQAVRLEMPEALSLEIETECEVPELYFDLSKHLRSHQVGVTLDPETAHPELILSQDQRQVTRGPQREAELSPRRFMASPCILGRQSFASGRQYFEVDVGEGTGWDVGVCLESVQRLGGTTQRPETGFWALRLCAKDGYVALTWPRTPLRLQERPLVVGVLLDCEVGLVSFYSGTSGSHMFTFPRASFPDALRPYLQVYPYSPLFLPSLDK</sequence>
<dbReference type="Pfam" id="PF00622">
    <property type="entry name" value="SPRY"/>
    <property type="match status" value="1"/>
</dbReference>
<evidence type="ECO:0000256" key="1">
    <source>
        <dbReference type="ARBA" id="ARBA00022723"/>
    </source>
</evidence>
<organism evidence="10 11">
    <name type="scientific">Myotis myotis</name>
    <name type="common">Greater mouse-eared bat</name>
    <name type="synonym">Vespertilio myotis</name>
    <dbReference type="NCBI Taxonomy" id="51298"/>
    <lineage>
        <taxon>Eukaryota</taxon>
        <taxon>Metazoa</taxon>
        <taxon>Chordata</taxon>
        <taxon>Craniata</taxon>
        <taxon>Vertebrata</taxon>
        <taxon>Euteleostomi</taxon>
        <taxon>Mammalia</taxon>
        <taxon>Eutheria</taxon>
        <taxon>Laurasiatheria</taxon>
        <taxon>Chiroptera</taxon>
        <taxon>Yangochiroptera</taxon>
        <taxon>Vespertilionidae</taxon>
        <taxon>Myotis</taxon>
    </lineage>
</organism>
<dbReference type="SMART" id="SM00184">
    <property type="entry name" value="RING"/>
    <property type="match status" value="1"/>
</dbReference>
<dbReference type="SMART" id="SM00449">
    <property type="entry name" value="SPRY"/>
    <property type="match status" value="1"/>
</dbReference>
<keyword evidence="1" id="KW-0479">Metal-binding</keyword>
<dbReference type="CDD" id="cd19761">
    <property type="entry name" value="Bbox2_TRIM5-like"/>
    <property type="match status" value="1"/>
</dbReference>
<evidence type="ECO:0000256" key="3">
    <source>
        <dbReference type="ARBA" id="ARBA00022833"/>
    </source>
</evidence>
<dbReference type="InterPro" id="IPR043136">
    <property type="entry name" value="B30.2/SPRY_sf"/>
</dbReference>
<dbReference type="GO" id="GO:0008270">
    <property type="term" value="F:zinc ion binding"/>
    <property type="evidence" value="ECO:0007669"/>
    <property type="project" value="UniProtKB-KW"/>
</dbReference>
<feature type="compositionally biased region" description="Low complexity" evidence="6">
    <location>
        <begin position="51"/>
        <end position="102"/>
    </location>
</feature>
<dbReference type="InterPro" id="IPR001841">
    <property type="entry name" value="Znf_RING"/>
</dbReference>
<name>A0A7J7STY4_MYOMY</name>
<dbReference type="Gene3D" id="3.30.160.60">
    <property type="entry name" value="Classic Zinc Finger"/>
    <property type="match status" value="1"/>
</dbReference>
<dbReference type="Pfam" id="PF00643">
    <property type="entry name" value="zf-B_box"/>
    <property type="match status" value="1"/>
</dbReference>
<dbReference type="PROSITE" id="PS00518">
    <property type="entry name" value="ZF_RING_1"/>
    <property type="match status" value="1"/>
</dbReference>
<evidence type="ECO:0000256" key="2">
    <source>
        <dbReference type="ARBA" id="ARBA00022771"/>
    </source>
</evidence>
<feature type="region of interest" description="Disordered" evidence="6">
    <location>
        <begin position="152"/>
        <end position="196"/>
    </location>
</feature>
<dbReference type="InterPro" id="IPR017907">
    <property type="entry name" value="Znf_RING_CS"/>
</dbReference>
<evidence type="ECO:0000313" key="11">
    <source>
        <dbReference type="Proteomes" id="UP000527355"/>
    </source>
</evidence>
<dbReference type="Gene3D" id="3.30.40.10">
    <property type="entry name" value="Zinc/RING finger domain, C3HC4 (zinc finger)"/>
    <property type="match status" value="1"/>
</dbReference>
<dbReference type="SMART" id="SM00589">
    <property type="entry name" value="PRY"/>
    <property type="match status" value="1"/>
</dbReference>
<dbReference type="InterPro" id="IPR013083">
    <property type="entry name" value="Znf_RING/FYVE/PHD"/>
</dbReference>
<evidence type="ECO:0008006" key="12">
    <source>
        <dbReference type="Google" id="ProtNLM"/>
    </source>
</evidence>
<gene>
    <name evidence="10" type="ORF">mMyoMyo1_019749</name>
</gene>
<dbReference type="InterPro" id="IPR003877">
    <property type="entry name" value="SPRY_dom"/>
</dbReference>
<feature type="coiled-coil region" evidence="5">
    <location>
        <begin position="363"/>
        <end position="394"/>
    </location>
</feature>
<dbReference type="Gene3D" id="2.60.120.920">
    <property type="match status" value="1"/>
</dbReference>
<dbReference type="AlphaFoldDB" id="A0A7J7STY4"/>
<dbReference type="SUPFAM" id="SSF49899">
    <property type="entry name" value="Concanavalin A-like lectins/glucanases"/>
    <property type="match status" value="1"/>
</dbReference>
<dbReference type="InterPro" id="IPR001870">
    <property type="entry name" value="B30.2/SPRY"/>
</dbReference>
<keyword evidence="2 4" id="KW-0863">Zinc-finger</keyword>
<evidence type="ECO:0000256" key="4">
    <source>
        <dbReference type="PROSITE-ProRule" id="PRU00024"/>
    </source>
</evidence>
<feature type="domain" description="RING-type" evidence="7">
    <location>
        <begin position="15"/>
        <end position="57"/>
    </location>
</feature>
<dbReference type="InterPro" id="IPR035790">
    <property type="entry name" value="SPRY/PRY_TRIM38"/>
</dbReference>
<proteinExistence type="predicted"/>
<dbReference type="PROSITE" id="PS50119">
    <property type="entry name" value="ZF_BBOX"/>
    <property type="match status" value="1"/>
</dbReference>
<protein>
    <recommendedName>
        <fullName evidence="12">Tripartite motif containing 38</fullName>
    </recommendedName>
</protein>
<feature type="coiled-coil region" evidence="5">
    <location>
        <begin position="221"/>
        <end position="248"/>
    </location>
</feature>
<feature type="domain" description="B30.2/SPRY" evidence="9">
    <location>
        <begin position="425"/>
        <end position="615"/>
    </location>
</feature>
<dbReference type="FunFam" id="2.60.120.920:FF:000004">
    <property type="entry name" value="Butyrophilin subfamily 1 member A1"/>
    <property type="match status" value="1"/>
</dbReference>
<dbReference type="CDD" id="cd15815">
    <property type="entry name" value="SPRY_PRY_TRIM38"/>
    <property type="match status" value="1"/>
</dbReference>